<evidence type="ECO:0000313" key="8">
    <source>
        <dbReference type="EMBL" id="GIJ57548.1"/>
    </source>
</evidence>
<dbReference type="PANTHER" id="PTHR43214:SF24">
    <property type="entry name" value="TRANSCRIPTIONAL REGULATORY PROTEIN NARL-RELATED"/>
    <property type="match status" value="1"/>
</dbReference>
<evidence type="ECO:0000256" key="4">
    <source>
        <dbReference type="ARBA" id="ARBA00023163"/>
    </source>
</evidence>
<feature type="domain" description="Response regulatory" evidence="7">
    <location>
        <begin position="3"/>
        <end position="121"/>
    </location>
</feature>
<dbReference type="GO" id="GO:0003677">
    <property type="term" value="F:DNA binding"/>
    <property type="evidence" value="ECO:0007669"/>
    <property type="project" value="UniProtKB-KW"/>
</dbReference>
<dbReference type="InterPro" id="IPR039420">
    <property type="entry name" value="WalR-like"/>
</dbReference>
<dbReference type="InterPro" id="IPR016032">
    <property type="entry name" value="Sig_transdc_resp-reg_C-effctor"/>
</dbReference>
<dbReference type="PROSITE" id="PS50110">
    <property type="entry name" value="RESPONSE_REGULATORY"/>
    <property type="match status" value="1"/>
</dbReference>
<evidence type="ECO:0000313" key="9">
    <source>
        <dbReference type="Proteomes" id="UP000612585"/>
    </source>
</evidence>
<feature type="modified residue" description="4-aspartylphosphate" evidence="5">
    <location>
        <position position="54"/>
    </location>
</feature>
<dbReference type="InterPro" id="IPR001789">
    <property type="entry name" value="Sig_transdc_resp-reg_receiver"/>
</dbReference>
<organism evidence="8 9">
    <name type="scientific">Virgisporangium aurantiacum</name>
    <dbReference type="NCBI Taxonomy" id="175570"/>
    <lineage>
        <taxon>Bacteria</taxon>
        <taxon>Bacillati</taxon>
        <taxon>Actinomycetota</taxon>
        <taxon>Actinomycetes</taxon>
        <taxon>Micromonosporales</taxon>
        <taxon>Micromonosporaceae</taxon>
        <taxon>Virgisporangium</taxon>
    </lineage>
</organism>
<dbReference type="SUPFAM" id="SSF46894">
    <property type="entry name" value="C-terminal effector domain of the bipartite response regulators"/>
    <property type="match status" value="1"/>
</dbReference>
<dbReference type="Pfam" id="PF00072">
    <property type="entry name" value="Response_reg"/>
    <property type="match status" value="1"/>
</dbReference>
<dbReference type="PANTHER" id="PTHR43214">
    <property type="entry name" value="TWO-COMPONENT RESPONSE REGULATOR"/>
    <property type="match status" value="1"/>
</dbReference>
<dbReference type="InterPro" id="IPR000792">
    <property type="entry name" value="Tscrpt_reg_LuxR_C"/>
</dbReference>
<comment type="caution">
    <text evidence="8">The sequence shown here is derived from an EMBL/GenBank/DDBJ whole genome shotgun (WGS) entry which is preliminary data.</text>
</comment>
<feature type="domain" description="HTH luxR-type" evidence="6">
    <location>
        <begin position="147"/>
        <end position="212"/>
    </location>
</feature>
<keyword evidence="3 8" id="KW-0238">DNA-binding</keyword>
<keyword evidence="2" id="KW-0805">Transcription regulation</keyword>
<dbReference type="RefSeq" id="WP_203996980.1">
    <property type="nucleotide sequence ID" value="NZ_BOPG01000032.1"/>
</dbReference>
<dbReference type="GO" id="GO:0006355">
    <property type="term" value="P:regulation of DNA-templated transcription"/>
    <property type="evidence" value="ECO:0007669"/>
    <property type="project" value="InterPro"/>
</dbReference>
<proteinExistence type="predicted"/>
<dbReference type="GO" id="GO:0000160">
    <property type="term" value="P:phosphorelay signal transduction system"/>
    <property type="evidence" value="ECO:0007669"/>
    <property type="project" value="InterPro"/>
</dbReference>
<reference evidence="8" key="1">
    <citation type="submission" date="2021-01" db="EMBL/GenBank/DDBJ databases">
        <title>Whole genome shotgun sequence of Virgisporangium aurantiacum NBRC 16421.</title>
        <authorList>
            <person name="Komaki H."/>
            <person name="Tamura T."/>
        </authorList>
    </citation>
    <scope>NUCLEOTIDE SEQUENCE</scope>
    <source>
        <strain evidence="8">NBRC 16421</strain>
    </source>
</reference>
<name>A0A8J3ZA07_9ACTN</name>
<dbReference type="PRINTS" id="PR00038">
    <property type="entry name" value="HTHLUXR"/>
</dbReference>
<keyword evidence="9" id="KW-1185">Reference proteome</keyword>
<dbReference type="SUPFAM" id="SSF52172">
    <property type="entry name" value="CheY-like"/>
    <property type="match status" value="1"/>
</dbReference>
<evidence type="ECO:0000256" key="3">
    <source>
        <dbReference type="ARBA" id="ARBA00023125"/>
    </source>
</evidence>
<dbReference type="Proteomes" id="UP000612585">
    <property type="component" value="Unassembled WGS sequence"/>
</dbReference>
<dbReference type="InterPro" id="IPR011006">
    <property type="entry name" value="CheY-like_superfamily"/>
</dbReference>
<sequence length="218" mass="22870">MTSVLVVDDQGLIRAGLAAIVRAAPGLELTAEAGSGEEAVVLAASTGPDVILMDIRMPGMGGLAATRHIIDATPQRPPKVLVLTTFDLDEYVYAALRAGACGFLLKDAGPERLLQAIATVAAGDMLFAPSVVRKLVEANASRPAAPRPHTLRDLTARETEVLELVARGLSNPEIADRLGLSEATVKTHVNRIMSKLHLASRAQAVVVAYEARLVVPGS</sequence>
<evidence type="ECO:0000259" key="6">
    <source>
        <dbReference type="PROSITE" id="PS50043"/>
    </source>
</evidence>
<dbReference type="CDD" id="cd17535">
    <property type="entry name" value="REC_NarL-like"/>
    <property type="match status" value="1"/>
</dbReference>
<accession>A0A8J3ZA07</accession>
<dbReference type="Gene3D" id="3.40.50.2300">
    <property type="match status" value="1"/>
</dbReference>
<keyword evidence="4" id="KW-0804">Transcription</keyword>
<dbReference type="InterPro" id="IPR058245">
    <property type="entry name" value="NreC/VraR/RcsB-like_REC"/>
</dbReference>
<evidence type="ECO:0000256" key="1">
    <source>
        <dbReference type="ARBA" id="ARBA00022553"/>
    </source>
</evidence>
<evidence type="ECO:0000256" key="5">
    <source>
        <dbReference type="PROSITE-ProRule" id="PRU00169"/>
    </source>
</evidence>
<dbReference type="SMART" id="SM00421">
    <property type="entry name" value="HTH_LUXR"/>
    <property type="match status" value="1"/>
</dbReference>
<keyword evidence="1 5" id="KW-0597">Phosphoprotein</keyword>
<evidence type="ECO:0000259" key="7">
    <source>
        <dbReference type="PROSITE" id="PS50110"/>
    </source>
</evidence>
<dbReference type="PROSITE" id="PS00622">
    <property type="entry name" value="HTH_LUXR_1"/>
    <property type="match status" value="1"/>
</dbReference>
<evidence type="ECO:0000256" key="2">
    <source>
        <dbReference type="ARBA" id="ARBA00023015"/>
    </source>
</evidence>
<protein>
    <submittedName>
        <fullName evidence="8">DNA-binding response regulator</fullName>
    </submittedName>
</protein>
<dbReference type="CDD" id="cd06170">
    <property type="entry name" value="LuxR_C_like"/>
    <property type="match status" value="1"/>
</dbReference>
<dbReference type="PROSITE" id="PS50043">
    <property type="entry name" value="HTH_LUXR_2"/>
    <property type="match status" value="1"/>
</dbReference>
<dbReference type="EMBL" id="BOPG01000032">
    <property type="protein sequence ID" value="GIJ57548.1"/>
    <property type="molecule type" value="Genomic_DNA"/>
</dbReference>
<dbReference type="Pfam" id="PF00196">
    <property type="entry name" value="GerE"/>
    <property type="match status" value="1"/>
</dbReference>
<gene>
    <name evidence="8" type="ORF">Vau01_050640</name>
</gene>
<dbReference type="AlphaFoldDB" id="A0A8J3ZA07"/>
<dbReference type="SMART" id="SM00448">
    <property type="entry name" value="REC"/>
    <property type="match status" value="1"/>
</dbReference>